<dbReference type="SMART" id="SM00471">
    <property type="entry name" value="HDc"/>
    <property type="match status" value="1"/>
</dbReference>
<dbReference type="EMBL" id="CP120678">
    <property type="protein sequence ID" value="WIW70421.1"/>
    <property type="molecule type" value="Genomic_DNA"/>
</dbReference>
<dbReference type="Pfam" id="PF13487">
    <property type="entry name" value="HD_5"/>
    <property type="match status" value="1"/>
</dbReference>
<organism evidence="2 3">
    <name type="scientific">Selenobaculum gibii</name>
    <dbReference type="NCBI Taxonomy" id="3054208"/>
    <lineage>
        <taxon>Bacteria</taxon>
        <taxon>Bacillati</taxon>
        <taxon>Bacillota</taxon>
        <taxon>Negativicutes</taxon>
        <taxon>Selenomonadales</taxon>
        <taxon>Selenomonadaceae</taxon>
        <taxon>Selenobaculum</taxon>
    </lineage>
</organism>
<dbReference type="SUPFAM" id="SSF109604">
    <property type="entry name" value="HD-domain/PDEase-like"/>
    <property type="match status" value="1"/>
</dbReference>
<name>A0A9Y2AI57_9FIRM</name>
<proteinExistence type="predicted"/>
<dbReference type="PANTHER" id="PTHR43155">
    <property type="entry name" value="CYCLIC DI-GMP PHOSPHODIESTERASE PA4108-RELATED"/>
    <property type="match status" value="1"/>
</dbReference>
<evidence type="ECO:0000313" key="2">
    <source>
        <dbReference type="EMBL" id="WIW70421.1"/>
    </source>
</evidence>
<dbReference type="PANTHER" id="PTHR43155:SF2">
    <property type="entry name" value="CYCLIC DI-GMP PHOSPHODIESTERASE PA4108"/>
    <property type="match status" value="1"/>
</dbReference>
<dbReference type="Proteomes" id="UP001243623">
    <property type="component" value="Chromosome"/>
</dbReference>
<dbReference type="PROSITE" id="PS51832">
    <property type="entry name" value="HD_GYP"/>
    <property type="match status" value="1"/>
</dbReference>
<dbReference type="Gene3D" id="1.10.3210.10">
    <property type="entry name" value="Hypothetical protein af1432"/>
    <property type="match status" value="1"/>
</dbReference>
<dbReference type="KEGG" id="sgbi:P3F81_11075"/>
<evidence type="ECO:0000313" key="3">
    <source>
        <dbReference type="Proteomes" id="UP001243623"/>
    </source>
</evidence>
<dbReference type="InterPro" id="IPR037522">
    <property type="entry name" value="HD_GYP_dom"/>
</dbReference>
<feature type="domain" description="HD-GYP" evidence="1">
    <location>
        <begin position="106"/>
        <end position="302"/>
    </location>
</feature>
<dbReference type="CDD" id="cd00077">
    <property type="entry name" value="HDc"/>
    <property type="match status" value="1"/>
</dbReference>
<protein>
    <submittedName>
        <fullName evidence="2">HD-GYP domain-containing protein</fullName>
    </submittedName>
</protein>
<dbReference type="RefSeq" id="WP_147670198.1">
    <property type="nucleotide sequence ID" value="NZ_CP120678.1"/>
</dbReference>
<keyword evidence="3" id="KW-1185">Reference proteome</keyword>
<dbReference type="AlphaFoldDB" id="A0A9Y2AI57"/>
<dbReference type="InterPro" id="IPR003607">
    <property type="entry name" value="HD/PDEase_dom"/>
</dbReference>
<sequence length="371" mass="42200">MQRISIKHLKSGMIVARNIYDADGHKLLSKDVILNEQYIARLHNLAIPAVYVKFSNDDDINYPDDIVSEQTRVRAIKNLNIAFRKCQLTNTVDLKLMKEITRNILDALLVNRTNIVQMNDIRCYDDYTFAHSVNVCILSTMLAISCQYPTKKLLEISLGALLHDVGKIKIPHRILNKPASLSEEEFAVIKKHSEYGFDILRQSQDMSVVPMHVAFQHHEKFNGTGYPRGLKGTAIHEYARIVAIADVYDAITSDRPYKNAGAPYEAYKIMVQNSNLQFDNILLEKFFSYIAVFPVGSIVQLNTGEYALVVAVEQGSTFSPTVKLLATANRDMLKNRVTLNLKLENMPYIDRMLCETESIEFNTLLYNKKSD</sequence>
<accession>A0A9Y2AI57</accession>
<gene>
    <name evidence="2" type="ORF">P3F81_11075</name>
</gene>
<reference evidence="2" key="1">
    <citation type="submission" date="2023-03" db="EMBL/GenBank/DDBJ databases">
        <title>Selenobaculum gbiensis gen. nov. sp. nov., a new bacterium isolated from the gut microbiota of IBD patient.</title>
        <authorList>
            <person name="Yeo S."/>
            <person name="Park H."/>
            <person name="Huh C.S."/>
        </authorList>
    </citation>
    <scope>NUCLEOTIDE SEQUENCE</scope>
    <source>
        <strain evidence="2">ICN-92133</strain>
    </source>
</reference>
<evidence type="ECO:0000259" key="1">
    <source>
        <dbReference type="PROSITE" id="PS51832"/>
    </source>
</evidence>